<keyword evidence="12" id="KW-0472">Membrane</keyword>
<comment type="caution">
    <text evidence="15">The sequence shown here is derived from an EMBL/GenBank/DDBJ whole genome shotgun (WGS) entry which is preliminary data.</text>
</comment>
<dbReference type="Proteomes" id="UP000292702">
    <property type="component" value="Unassembled WGS sequence"/>
</dbReference>
<dbReference type="SUPFAM" id="SSF48264">
    <property type="entry name" value="Cytochrome P450"/>
    <property type="match status" value="1"/>
</dbReference>
<sequence length="141" mass="15357">MCTEDDEYRGYHIPKGSIVIGNAWSILHNPAEYPNPEAFIPERFLKDGEINPDVRDPATAAFGFGRRVCPASAMALSSMYSVISCVLHTYSISHALDADGKPIPVSVEMSTGLISQPSPIAYHIQPRSAAATLIMNDMTDF</sequence>
<evidence type="ECO:0000313" key="15">
    <source>
        <dbReference type="EMBL" id="TCD67637.1"/>
    </source>
</evidence>
<dbReference type="STRING" id="92696.A0A4V2MWU8"/>
<name>A0A4V2MWU8_9APHY</name>
<keyword evidence="6" id="KW-0812">Transmembrane</keyword>
<evidence type="ECO:0000256" key="5">
    <source>
        <dbReference type="ARBA" id="ARBA00022617"/>
    </source>
</evidence>
<dbReference type="GO" id="GO:0020037">
    <property type="term" value="F:heme binding"/>
    <property type="evidence" value="ECO:0007669"/>
    <property type="project" value="InterPro"/>
</dbReference>
<accession>A0A4V2MWU8</accession>
<evidence type="ECO:0000256" key="4">
    <source>
        <dbReference type="ARBA" id="ARBA00010617"/>
    </source>
</evidence>
<comment type="subcellular location">
    <subcellularLocation>
        <location evidence="2">Membrane</location>
    </subcellularLocation>
</comment>
<proteinExistence type="inferred from homology"/>
<dbReference type="PANTHER" id="PTHR46300:SF12">
    <property type="entry name" value="P450, PUTATIVE (EUROFUNG)-RELATED"/>
    <property type="match status" value="1"/>
</dbReference>
<dbReference type="InterPro" id="IPR050364">
    <property type="entry name" value="Cytochrome_P450_fung"/>
</dbReference>
<dbReference type="Pfam" id="PF00067">
    <property type="entry name" value="p450"/>
    <property type="match status" value="1"/>
</dbReference>
<dbReference type="PRINTS" id="PR00463">
    <property type="entry name" value="EP450I"/>
</dbReference>
<evidence type="ECO:0008006" key="17">
    <source>
        <dbReference type="Google" id="ProtNLM"/>
    </source>
</evidence>
<evidence type="ECO:0000256" key="1">
    <source>
        <dbReference type="ARBA" id="ARBA00001971"/>
    </source>
</evidence>
<keyword evidence="11 14" id="KW-0503">Monooxygenase</keyword>
<evidence type="ECO:0000256" key="9">
    <source>
        <dbReference type="ARBA" id="ARBA00023002"/>
    </source>
</evidence>
<dbReference type="GO" id="GO:0016705">
    <property type="term" value="F:oxidoreductase activity, acting on paired donors, with incorporation or reduction of molecular oxygen"/>
    <property type="evidence" value="ECO:0007669"/>
    <property type="project" value="InterPro"/>
</dbReference>
<dbReference type="InterPro" id="IPR017972">
    <property type="entry name" value="Cyt_P450_CS"/>
</dbReference>
<evidence type="ECO:0000256" key="14">
    <source>
        <dbReference type="RuleBase" id="RU000461"/>
    </source>
</evidence>
<evidence type="ECO:0000256" key="8">
    <source>
        <dbReference type="ARBA" id="ARBA00022989"/>
    </source>
</evidence>
<dbReference type="AlphaFoldDB" id="A0A4V2MWU8"/>
<organism evidence="15 16">
    <name type="scientific">Steccherinum ochraceum</name>
    <dbReference type="NCBI Taxonomy" id="92696"/>
    <lineage>
        <taxon>Eukaryota</taxon>
        <taxon>Fungi</taxon>
        <taxon>Dikarya</taxon>
        <taxon>Basidiomycota</taxon>
        <taxon>Agaricomycotina</taxon>
        <taxon>Agaricomycetes</taxon>
        <taxon>Polyporales</taxon>
        <taxon>Steccherinaceae</taxon>
        <taxon>Steccherinum</taxon>
    </lineage>
</organism>
<evidence type="ECO:0000256" key="12">
    <source>
        <dbReference type="ARBA" id="ARBA00023136"/>
    </source>
</evidence>
<dbReference type="PANTHER" id="PTHR46300">
    <property type="entry name" value="P450, PUTATIVE (EUROFUNG)-RELATED-RELATED"/>
    <property type="match status" value="1"/>
</dbReference>
<dbReference type="InterPro" id="IPR002401">
    <property type="entry name" value="Cyt_P450_E_grp-I"/>
</dbReference>
<dbReference type="InterPro" id="IPR036396">
    <property type="entry name" value="Cyt_P450_sf"/>
</dbReference>
<comment type="pathway">
    <text evidence="3">Secondary metabolite biosynthesis.</text>
</comment>
<comment type="similarity">
    <text evidence="4 14">Belongs to the cytochrome P450 family.</text>
</comment>
<keyword evidence="16" id="KW-1185">Reference proteome</keyword>
<dbReference type="OrthoDB" id="3934656at2759"/>
<evidence type="ECO:0000256" key="7">
    <source>
        <dbReference type="ARBA" id="ARBA00022723"/>
    </source>
</evidence>
<evidence type="ECO:0000256" key="3">
    <source>
        <dbReference type="ARBA" id="ARBA00005179"/>
    </source>
</evidence>
<gene>
    <name evidence="15" type="ORF">EIP91_012202</name>
</gene>
<protein>
    <recommendedName>
        <fullName evidence="17">O-methylsterigmatocystin oxidoreductase</fullName>
    </recommendedName>
</protein>
<evidence type="ECO:0000256" key="2">
    <source>
        <dbReference type="ARBA" id="ARBA00004370"/>
    </source>
</evidence>
<dbReference type="Gene3D" id="1.10.630.10">
    <property type="entry name" value="Cytochrome P450"/>
    <property type="match status" value="1"/>
</dbReference>
<dbReference type="GO" id="GO:0004497">
    <property type="term" value="F:monooxygenase activity"/>
    <property type="evidence" value="ECO:0007669"/>
    <property type="project" value="UniProtKB-KW"/>
</dbReference>
<keyword evidence="5 13" id="KW-0349">Heme</keyword>
<keyword evidence="8" id="KW-1133">Transmembrane helix</keyword>
<keyword evidence="10 13" id="KW-0408">Iron</keyword>
<evidence type="ECO:0000256" key="13">
    <source>
        <dbReference type="PIRSR" id="PIRSR602401-1"/>
    </source>
</evidence>
<evidence type="ECO:0000256" key="10">
    <source>
        <dbReference type="ARBA" id="ARBA00023004"/>
    </source>
</evidence>
<comment type="cofactor">
    <cofactor evidence="1 13">
        <name>heme</name>
        <dbReference type="ChEBI" id="CHEBI:30413"/>
    </cofactor>
</comment>
<keyword evidence="9 14" id="KW-0560">Oxidoreductase</keyword>
<dbReference type="PROSITE" id="PS00086">
    <property type="entry name" value="CYTOCHROME_P450"/>
    <property type="match status" value="1"/>
</dbReference>
<dbReference type="GO" id="GO:0016020">
    <property type="term" value="C:membrane"/>
    <property type="evidence" value="ECO:0007669"/>
    <property type="project" value="UniProtKB-SubCell"/>
</dbReference>
<evidence type="ECO:0000313" key="16">
    <source>
        <dbReference type="Proteomes" id="UP000292702"/>
    </source>
</evidence>
<dbReference type="EMBL" id="RWJN01000091">
    <property type="protein sequence ID" value="TCD67637.1"/>
    <property type="molecule type" value="Genomic_DNA"/>
</dbReference>
<evidence type="ECO:0000256" key="6">
    <source>
        <dbReference type="ARBA" id="ARBA00022692"/>
    </source>
</evidence>
<keyword evidence="7 13" id="KW-0479">Metal-binding</keyword>
<evidence type="ECO:0000256" key="11">
    <source>
        <dbReference type="ARBA" id="ARBA00023033"/>
    </source>
</evidence>
<feature type="binding site" description="axial binding residue" evidence="13">
    <location>
        <position position="69"/>
    </location>
    <ligand>
        <name>heme</name>
        <dbReference type="ChEBI" id="CHEBI:30413"/>
    </ligand>
    <ligandPart>
        <name>Fe</name>
        <dbReference type="ChEBI" id="CHEBI:18248"/>
    </ligandPart>
</feature>
<dbReference type="GO" id="GO:0005506">
    <property type="term" value="F:iron ion binding"/>
    <property type="evidence" value="ECO:0007669"/>
    <property type="project" value="InterPro"/>
</dbReference>
<reference evidence="15 16" key="1">
    <citation type="submission" date="2018-11" db="EMBL/GenBank/DDBJ databases">
        <title>Genome assembly of Steccherinum ochraceum LE-BIN_3174, the white-rot fungus of the Steccherinaceae family (The Residual Polyporoid clade, Polyporales, Basidiomycota).</title>
        <authorList>
            <person name="Fedorova T.V."/>
            <person name="Glazunova O.A."/>
            <person name="Landesman E.O."/>
            <person name="Moiseenko K.V."/>
            <person name="Psurtseva N.V."/>
            <person name="Savinova O.S."/>
            <person name="Shakhova N.V."/>
            <person name="Tyazhelova T.V."/>
            <person name="Vasina D.V."/>
        </authorList>
    </citation>
    <scope>NUCLEOTIDE SEQUENCE [LARGE SCALE GENOMIC DNA]</scope>
    <source>
        <strain evidence="15 16">LE-BIN_3174</strain>
    </source>
</reference>
<dbReference type="InterPro" id="IPR001128">
    <property type="entry name" value="Cyt_P450"/>
</dbReference>